<dbReference type="EMBL" id="RSCK01000058">
    <property type="protein sequence ID" value="RUT07979.1"/>
    <property type="molecule type" value="Genomic_DNA"/>
</dbReference>
<keyword evidence="5 8" id="KW-1133">Transmembrane helix</keyword>
<evidence type="ECO:0000256" key="5">
    <source>
        <dbReference type="ARBA" id="ARBA00022989"/>
    </source>
</evidence>
<evidence type="ECO:0000256" key="4">
    <source>
        <dbReference type="ARBA" id="ARBA00022692"/>
    </source>
</evidence>
<dbReference type="GO" id="GO:0005886">
    <property type="term" value="C:plasma membrane"/>
    <property type="evidence" value="ECO:0007669"/>
    <property type="project" value="UniProtKB-SubCell"/>
</dbReference>
<evidence type="ECO:0000256" key="2">
    <source>
        <dbReference type="ARBA" id="ARBA00022448"/>
    </source>
</evidence>
<evidence type="ECO:0000256" key="8">
    <source>
        <dbReference type="RuleBase" id="RU363032"/>
    </source>
</evidence>
<keyword evidence="11" id="KW-1185">Reference proteome</keyword>
<comment type="caution">
    <text evidence="10">The sequence shown here is derived from an EMBL/GenBank/DDBJ whole genome shotgun (WGS) entry which is preliminary data.</text>
</comment>
<dbReference type="InterPro" id="IPR000515">
    <property type="entry name" value="MetI-like"/>
</dbReference>
<dbReference type="Pfam" id="PF00528">
    <property type="entry name" value="BPD_transp_1"/>
    <property type="match status" value="1"/>
</dbReference>
<name>A0AB37UEM5_9CYAN</name>
<dbReference type="AlphaFoldDB" id="A0AB37UEM5"/>
<evidence type="ECO:0000256" key="7">
    <source>
        <dbReference type="ARBA" id="ARBA00023136"/>
    </source>
</evidence>
<keyword evidence="4 8" id="KW-0812">Transmembrane</keyword>
<evidence type="ECO:0000256" key="1">
    <source>
        <dbReference type="ARBA" id="ARBA00004429"/>
    </source>
</evidence>
<sequence length="284" mass="30976">MAFKSLIKHLIYLDRYSSMSKKTIDRGVFQERLVLGMFSLLTPLVLLMAWQLAVSFKSIDTLFLPSLTDICSEFVNIAKNGYGGRSLIDHLAASLSRIGIAFIVGSILGIALGLLMGYYKYVNAAFSLITEILRPLPPLAFIPLFILWFGIGEVSKVMIILYSGLLIVMLNTISGVRACPEQKILAGYSLGASDRAIFLNIILPSALPQIMTGVRIALSVDFGILVASELLGGDNGLGFIIQDAGTFFNTKALFVGIFLIGFLGVIFDRLLGMISTKLVHWEGK</sequence>
<feature type="domain" description="ABC transmembrane type-1" evidence="9">
    <location>
        <begin position="91"/>
        <end position="271"/>
    </location>
</feature>
<dbReference type="GO" id="GO:0042918">
    <property type="term" value="P:alkanesulfonate transmembrane transport"/>
    <property type="evidence" value="ECO:0007669"/>
    <property type="project" value="UniProtKB-ARBA"/>
</dbReference>
<keyword evidence="2 8" id="KW-0813">Transport</keyword>
<keyword evidence="3" id="KW-1003">Cell membrane</keyword>
<feature type="transmembrane region" description="Helical" evidence="8">
    <location>
        <begin position="131"/>
        <end position="151"/>
    </location>
</feature>
<dbReference type="FunFam" id="1.10.3720.10:FF:000003">
    <property type="entry name" value="Aliphatic sulfonate ABC transporter permease"/>
    <property type="match status" value="1"/>
</dbReference>
<dbReference type="SUPFAM" id="SSF161098">
    <property type="entry name" value="MetI-like"/>
    <property type="match status" value="1"/>
</dbReference>
<keyword evidence="7 8" id="KW-0472">Membrane</keyword>
<evidence type="ECO:0000259" key="9">
    <source>
        <dbReference type="PROSITE" id="PS50928"/>
    </source>
</evidence>
<gene>
    <name evidence="10" type="ORF">DSM107010_49290</name>
</gene>
<dbReference type="Proteomes" id="UP000282574">
    <property type="component" value="Unassembled WGS sequence"/>
</dbReference>
<comment type="subcellular location">
    <subcellularLocation>
        <location evidence="1">Cell inner membrane</location>
        <topology evidence="1">Multi-pass membrane protein</topology>
    </subcellularLocation>
    <subcellularLocation>
        <location evidence="8">Cell membrane</location>
        <topology evidence="8">Multi-pass membrane protein</topology>
    </subcellularLocation>
</comment>
<evidence type="ECO:0000313" key="10">
    <source>
        <dbReference type="EMBL" id="RUT07979.1"/>
    </source>
</evidence>
<feature type="transmembrane region" description="Helical" evidence="8">
    <location>
        <begin position="33"/>
        <end position="53"/>
    </location>
</feature>
<feature type="transmembrane region" description="Helical" evidence="8">
    <location>
        <begin position="157"/>
        <end position="176"/>
    </location>
</feature>
<organism evidence="10 11">
    <name type="scientific">Chroococcidiopsis cubana SAG 39.79</name>
    <dbReference type="NCBI Taxonomy" id="388085"/>
    <lineage>
        <taxon>Bacteria</taxon>
        <taxon>Bacillati</taxon>
        <taxon>Cyanobacteriota</taxon>
        <taxon>Cyanophyceae</taxon>
        <taxon>Chroococcidiopsidales</taxon>
        <taxon>Chroococcidiopsidaceae</taxon>
        <taxon>Chroococcidiopsis</taxon>
    </lineage>
</organism>
<dbReference type="CDD" id="cd06261">
    <property type="entry name" value="TM_PBP2"/>
    <property type="match status" value="1"/>
</dbReference>
<reference evidence="10 11" key="1">
    <citation type="journal article" date="2019" name="Genome Biol. Evol.">
        <title>Day and night: Metabolic profiles and evolutionary relationships of six axenic non-marine cyanobacteria.</title>
        <authorList>
            <person name="Will S.E."/>
            <person name="Henke P."/>
            <person name="Boedeker C."/>
            <person name="Huang S."/>
            <person name="Brinkmann H."/>
            <person name="Rohde M."/>
            <person name="Jarek M."/>
            <person name="Friedl T."/>
            <person name="Seufert S."/>
            <person name="Schumacher M."/>
            <person name="Overmann J."/>
            <person name="Neumann-Schaal M."/>
            <person name="Petersen J."/>
        </authorList>
    </citation>
    <scope>NUCLEOTIDE SEQUENCE [LARGE SCALE GENOMIC DNA]</scope>
    <source>
        <strain evidence="10 11">SAG 39.79</strain>
    </source>
</reference>
<feature type="transmembrane region" description="Helical" evidence="8">
    <location>
        <begin position="252"/>
        <end position="271"/>
    </location>
</feature>
<protein>
    <submittedName>
        <fullName evidence="10">Taurine ABC transporter permease</fullName>
    </submittedName>
</protein>
<evidence type="ECO:0000256" key="3">
    <source>
        <dbReference type="ARBA" id="ARBA00022475"/>
    </source>
</evidence>
<dbReference type="GO" id="GO:0006811">
    <property type="term" value="P:monoatomic ion transport"/>
    <property type="evidence" value="ECO:0007669"/>
    <property type="project" value="UniProtKB-KW"/>
</dbReference>
<accession>A0AB37UEM5</accession>
<dbReference type="InterPro" id="IPR035906">
    <property type="entry name" value="MetI-like_sf"/>
</dbReference>
<evidence type="ECO:0000313" key="11">
    <source>
        <dbReference type="Proteomes" id="UP000282574"/>
    </source>
</evidence>
<dbReference type="PANTHER" id="PTHR30151">
    <property type="entry name" value="ALKANE SULFONATE ABC TRANSPORTER-RELATED, MEMBRANE SUBUNIT"/>
    <property type="match status" value="1"/>
</dbReference>
<keyword evidence="6" id="KW-0406">Ion transport</keyword>
<comment type="similarity">
    <text evidence="8">Belongs to the binding-protein-dependent transport system permease family.</text>
</comment>
<dbReference type="PANTHER" id="PTHR30151:SF0">
    <property type="entry name" value="ABC TRANSPORTER PERMEASE PROTEIN MJ0413-RELATED"/>
    <property type="match status" value="1"/>
</dbReference>
<proteinExistence type="inferred from homology"/>
<dbReference type="PROSITE" id="PS50928">
    <property type="entry name" value="ABC_TM1"/>
    <property type="match status" value="1"/>
</dbReference>
<feature type="transmembrane region" description="Helical" evidence="8">
    <location>
        <begin position="98"/>
        <end position="119"/>
    </location>
</feature>
<feature type="transmembrane region" description="Helical" evidence="8">
    <location>
        <begin position="197"/>
        <end position="218"/>
    </location>
</feature>
<evidence type="ECO:0000256" key="6">
    <source>
        <dbReference type="ARBA" id="ARBA00023065"/>
    </source>
</evidence>
<dbReference type="Gene3D" id="1.10.3720.10">
    <property type="entry name" value="MetI-like"/>
    <property type="match status" value="1"/>
</dbReference>